<evidence type="ECO:0000256" key="1">
    <source>
        <dbReference type="ARBA" id="ARBA00022450"/>
    </source>
</evidence>
<feature type="domain" description="PKS/mFAS DH" evidence="9">
    <location>
        <begin position="2062"/>
        <end position="2348"/>
    </location>
</feature>
<dbReference type="Pfam" id="PF08659">
    <property type="entry name" value="KR"/>
    <property type="match status" value="2"/>
</dbReference>
<dbReference type="RefSeq" id="WP_142835186.1">
    <property type="nucleotide sequence ID" value="NZ_VFSV01000022.1"/>
</dbReference>
<dbReference type="InterPro" id="IPR016035">
    <property type="entry name" value="Acyl_Trfase/lysoPLipase"/>
</dbReference>
<dbReference type="InterPro" id="IPR049551">
    <property type="entry name" value="PKS_DH_C"/>
</dbReference>
<keyword evidence="1" id="KW-0596">Phosphopantetheine</keyword>
<dbReference type="PROSITE" id="PS00012">
    <property type="entry name" value="PHOSPHOPANTETHEINE"/>
    <property type="match status" value="2"/>
</dbReference>
<dbReference type="SMART" id="SM00825">
    <property type="entry name" value="PKS_KS"/>
    <property type="match status" value="2"/>
</dbReference>
<dbReference type="GO" id="GO:0031177">
    <property type="term" value="F:phosphopantetheine binding"/>
    <property type="evidence" value="ECO:0007669"/>
    <property type="project" value="InterPro"/>
</dbReference>
<dbReference type="InterPro" id="IPR020807">
    <property type="entry name" value="PKS_DH"/>
</dbReference>
<dbReference type="PROSITE" id="PS52004">
    <property type="entry name" value="KS3_2"/>
    <property type="match status" value="2"/>
</dbReference>
<dbReference type="PANTHER" id="PTHR43775">
    <property type="entry name" value="FATTY ACID SYNTHASE"/>
    <property type="match status" value="1"/>
</dbReference>
<dbReference type="SMART" id="SM00823">
    <property type="entry name" value="PKS_PP"/>
    <property type="match status" value="2"/>
</dbReference>
<dbReference type="InterPro" id="IPR036291">
    <property type="entry name" value="NAD(P)-bd_dom_sf"/>
</dbReference>
<dbReference type="InterPro" id="IPR001227">
    <property type="entry name" value="Ac_transferase_dom_sf"/>
</dbReference>
<dbReference type="GO" id="GO:0005886">
    <property type="term" value="C:plasma membrane"/>
    <property type="evidence" value="ECO:0007669"/>
    <property type="project" value="TreeGrafter"/>
</dbReference>
<dbReference type="InterPro" id="IPR014031">
    <property type="entry name" value="Ketoacyl_synth_C"/>
</dbReference>
<dbReference type="InterPro" id="IPR006162">
    <property type="entry name" value="Ppantetheine_attach_site"/>
</dbReference>
<sequence length="2956" mass="310739">MTEPKAASTPLSRALDTIKKLKAQVDAQTGQKPIAIIGAGMRLPGDIQTLDQLWENVASGACKVDQMSARRKAPFAEEWKGLPTRGGYLDEVLAFDAEHFGISPREARALDPQHRLLLEVSLRAFEDAGIPPEATEGTQVGVFVGITGQDYRDWQGEDKDAVWATGNGHCFAAGRVSYTLGLTGQAVAVDTACSSSLVAVHQAMQSIRRGECDMALAGGVNLVLSPRSTKLVQETRSLSPDGLCKAFDASANGFTRGEGAGVILLKPLDAALRDNDRIHAVIAGSTLNQDGRSSGFTAPNVLSQISLLQSALADAGLTAADLAMIEAHGTGTSLGDPVEMEAIVEAVARRNNGRCLHIGATKANLGHLESAAGIAGILKAVACLRHGFVPPIAHFSTLNPRIDLAGAKVAFPTRVEPFSDGPRVIGISSFGMSGTNAHVLVKAAETTQPPQDITAVDGFYLSARTHAALAELAGLYAARMQSVKAKDYPAFAWTATHGRTRHDVGAFIRADAPDAARDALLALSDGRSDPRVVTGADASALRDADVSPRQVLDVPGYPLSRTLCAPETALAAMDALDRTGPSDIDQVPLFATRWVPVALTEGKAGSGFAVVGDDAALIAGLQARALATADLPGQDQSWADVWAKIAAHGVRTAVLALKADALPDAPEVGDPVVAGAALCATLNAAVHAAKLTGIRVFATTRGTQMRPEAASHHALINGLSPVLGLECADAWGGTIDVAVAPTQADCAALAAFVARAGAEDRVAIRDGDVFGARLVEERAPQAPLPACPEGIHIVTGGLGGIGRAVAGDLLARGAKALLLIGRTPEDRLSVPAAQALSALREQGTDVRYAAIDCDDGAQVIDLMRATTAQGTRIAGIVHAAGALAPAALDGLDHAGFAAALRGKYSGAWWLHCATRDMELDYFTTLSSVTAVWGTEGFGAYGAANGGLEAVTVARKVLGQPAACVAHGPWALDGSMADEASRAGFARLGVQAVETAPGLAAINAALPDGAVSIVACGLDADRFVKVMSAHRSRALFDELTCDHSVEMPATIDSANDFLTELSTRSVAAQPRIIVQKVREVLADTLGHADPAAIREDKGFFDLGLDSIMAVDMAAALAAIFESPVHISDIFDNSTIAALAAHLGAQVAGRPARQAPAEQTAVPEIRVSASSTPITTAANVEAMQPEAEPIAIIGMAGRFPGADDLEAYWNILATGQDLVGRVPDDRFDVKALFSKDPRSTGTISSDQGGFLTNIRAFDADFFNLPRREAESMDPQQRLLLEAAWHALEDAGIDAHALAGTRTGVFVGATNVDYARIMDKAGLAGLDAYYGTGTSLNTLPGRIAYVLGTHGPAMAVDTACSSSLVAIHQAVRSLRSGESCQALVGGVNVIAAPDCSVAVSRAHMLSPVGRCKTFSADADGFVRAEGCGALVLKRLSDAQADGDRVLALIRGSAVGHDGASSGLTVPSGKAQAMVIRDALEDAKVKPAEVSYLEAHGTGTSLGDPIEVAAAWSVLKSGRAQDHPLMLGSVKSNIGHAESAAGMAGVIKTVLAMRHRQLPGNINATPPNPHIRWSDMDVSVLGQLTEWTAERRIAGVSGFGFSGTNAHVVLEEAPAVPQEQSEAIMPVLLPVSADTVEALPRLAELWADRLERADDTELAGLAVTAGSGRAHLPARRAVLGETRAELAAALRKVKAWQPASSSPRVAFLFSGQGSQYFGMGRDLYETEPVFRAVIDECDRTLEPILGQSLLQVMFYGADKALLTQTRFTQPALVALELALVALWESWGVTPTIVMGHSVGEVAAAIHAGVLDRRSGLELIAHRATLMQGMKAGAMLAVVATPDTVTDLLDGTGLDVAAINGPEAVVVAGPQDQIDAFAASLKKKGIDARALVVSHAFHSRMMQPMIGEFMEQLSTYDFHEARIPIIANLHGTLADSTTYDAQYWCDHVLAPVRFHEGAQAMLADGVDILLEVGPDRTLVSLMRGAGLMPEGGMTNSLRRGLPERKMLLTAAGHLYDRGQTLDWASAQAALQARRADGPLYPFARTEYWTEARPPVPAVAKGTETRRHWGNELRSPALSGRVFQFEREPAFPAYLGDHRLYGTVVTPVASHLATILSALGRDGTPIAIEDLVCPRALVLLDGERYDAQILTGEGDNPQLTVQSLVDPEAGTWQTHAMCRLSSNGTTRAPQLDRDAFIAGAERHITGQAFYSYFRTLGYTLGSSFRWIGDVWIDGDEALIRYTQPDLPENPSAYEIYPGLIDSCFQSIAGFMVDDAAEEAPSLAIPFAARRLAFAGRPRGAADLWGHVRIKTADPLPNGRLRVETADLAMFHADGQPVFTADTFRVRHAPRDVLERGLRKAPDHAFEPVYVTPENAMMRDDTVREMRLLTDGVPLLNELVPALAARGVTTQVDTLPAQNAVDTDGVRIVDARFASADGVAAEDVEHAVCLLSETLRKVPHSVPYILLVDGSPEAGPLRGALWGMLSALEAEQGDRRLVRVSVGMGASVGVLADTVLAQVSETRLSVDHDGMRVARLLPAAAVQLEGLPQGAALITGGLGALGLSVAEMLADDGAAGIVLMARRGPDAIAQKVIDRIRGRGVPVQVVQGDVTSDSDVATAVDAARSFGQLGSVFHLAGANEDMAFDSITRESYARVFNAKTRGAQVLVRALQGDPDVRLVFFSSVSSALGSAGQVSYAAANGYLEGLAEYLRVGGMRACAVAWGPWVPEAKGGMAASDVVLRAAARYGVRPLNDAEASELVTIAASAQCGRLVAVAANFARYRAELGSHPRAAFLSALNTNGPVATLKARTSESARGWLKDMAQSEAVEERVDGLREALADMVGGALGETDPVDHNAGLVELGLDSIMAIDLRAQLNHALDRDLPATVAMDYPTVAQLAEFVAETCFPKAEPAPAIAQPGPTVRVEQSKPTPTQPQTDDLTSIAMSDLIAAVQDDLNWIEGETS</sequence>
<evidence type="ECO:0000259" key="7">
    <source>
        <dbReference type="PROSITE" id="PS50075"/>
    </source>
</evidence>
<feature type="domain" description="Ketosynthase family 3 (KS3)" evidence="8">
    <location>
        <begin position="31"/>
        <end position="443"/>
    </location>
</feature>
<dbReference type="SMART" id="SM00822">
    <property type="entry name" value="PKS_KR"/>
    <property type="match status" value="2"/>
</dbReference>
<evidence type="ECO:0000256" key="5">
    <source>
        <dbReference type="PROSITE-ProRule" id="PRU01363"/>
    </source>
</evidence>
<dbReference type="EMBL" id="VFSV01000022">
    <property type="protein sequence ID" value="TRD17803.1"/>
    <property type="molecule type" value="Genomic_DNA"/>
</dbReference>
<dbReference type="SMART" id="SM01294">
    <property type="entry name" value="PKS_PP_betabranch"/>
    <property type="match status" value="2"/>
</dbReference>
<dbReference type="Gene3D" id="3.40.50.720">
    <property type="entry name" value="NAD(P)-binding Rossmann-like Domain"/>
    <property type="match status" value="2"/>
</dbReference>
<dbReference type="InterPro" id="IPR042104">
    <property type="entry name" value="PKS_dehydratase_sf"/>
</dbReference>
<dbReference type="Pfam" id="PF00109">
    <property type="entry name" value="ketoacyl-synt"/>
    <property type="match status" value="2"/>
</dbReference>
<dbReference type="InterPro" id="IPR049552">
    <property type="entry name" value="PKS_DH_N"/>
</dbReference>
<feature type="domain" description="Ketosynthase family 3 (KS3)" evidence="8">
    <location>
        <begin position="1185"/>
        <end position="1608"/>
    </location>
</feature>
<dbReference type="PROSITE" id="PS00606">
    <property type="entry name" value="KS3_1"/>
    <property type="match status" value="2"/>
</dbReference>
<evidence type="ECO:0000313" key="11">
    <source>
        <dbReference type="Proteomes" id="UP000318590"/>
    </source>
</evidence>
<dbReference type="Gene3D" id="3.40.47.10">
    <property type="match status" value="2"/>
</dbReference>
<dbReference type="InterPro" id="IPR014030">
    <property type="entry name" value="Ketoacyl_synth_N"/>
</dbReference>
<dbReference type="CDD" id="cd00833">
    <property type="entry name" value="PKS"/>
    <property type="match status" value="2"/>
</dbReference>
<dbReference type="InterPro" id="IPR020841">
    <property type="entry name" value="PKS_Beta-ketoAc_synthase_dom"/>
</dbReference>
<dbReference type="PROSITE" id="PS50075">
    <property type="entry name" value="CARRIER"/>
    <property type="match status" value="2"/>
</dbReference>
<dbReference type="Pfam" id="PF00698">
    <property type="entry name" value="Acyl_transf_1"/>
    <property type="match status" value="1"/>
</dbReference>
<protein>
    <submittedName>
        <fullName evidence="10">SDR family NAD(P)-dependent oxidoreductase</fullName>
    </submittedName>
</protein>
<feature type="region of interest" description="N-terminal hotdog fold" evidence="5">
    <location>
        <begin position="2062"/>
        <end position="2181"/>
    </location>
</feature>
<dbReference type="Pfam" id="PF02801">
    <property type="entry name" value="Ketoacyl-synt_C"/>
    <property type="match status" value="2"/>
</dbReference>
<dbReference type="Gene3D" id="3.10.129.110">
    <property type="entry name" value="Polyketide synthase dehydratase"/>
    <property type="match status" value="1"/>
</dbReference>
<keyword evidence="2" id="KW-0597">Phosphoprotein</keyword>
<dbReference type="InterPro" id="IPR032821">
    <property type="entry name" value="PKS_assoc"/>
</dbReference>
<dbReference type="FunFam" id="3.40.47.10:FF:000019">
    <property type="entry name" value="Polyketide synthase type I"/>
    <property type="match status" value="1"/>
</dbReference>
<dbReference type="Gene3D" id="3.40.366.10">
    <property type="entry name" value="Malonyl-Coenzyme A Acyl Carrier Protein, domain 2"/>
    <property type="match status" value="1"/>
</dbReference>
<evidence type="ECO:0000259" key="8">
    <source>
        <dbReference type="PROSITE" id="PS52004"/>
    </source>
</evidence>
<dbReference type="OrthoDB" id="9778690at2"/>
<gene>
    <name evidence="10" type="ORF">FEV53_12605</name>
</gene>
<dbReference type="SUPFAM" id="SSF53901">
    <property type="entry name" value="Thiolase-like"/>
    <property type="match status" value="2"/>
</dbReference>
<dbReference type="Gene3D" id="3.30.70.3290">
    <property type="match status" value="2"/>
</dbReference>
<dbReference type="CDD" id="cd05274">
    <property type="entry name" value="KR_FAS_SDR_x"/>
    <property type="match status" value="1"/>
</dbReference>
<evidence type="ECO:0000313" key="10">
    <source>
        <dbReference type="EMBL" id="TRD17803.1"/>
    </source>
</evidence>
<evidence type="ECO:0000259" key="9">
    <source>
        <dbReference type="PROSITE" id="PS52019"/>
    </source>
</evidence>
<dbReference type="Pfam" id="PF00550">
    <property type="entry name" value="PP-binding"/>
    <property type="match status" value="2"/>
</dbReference>
<organism evidence="10 11">
    <name type="scientific">Palleronia caenipelagi</name>
    <dbReference type="NCBI Taxonomy" id="2489174"/>
    <lineage>
        <taxon>Bacteria</taxon>
        <taxon>Pseudomonadati</taxon>
        <taxon>Pseudomonadota</taxon>
        <taxon>Alphaproteobacteria</taxon>
        <taxon>Rhodobacterales</taxon>
        <taxon>Roseobacteraceae</taxon>
        <taxon>Palleronia</taxon>
    </lineage>
</organism>
<comment type="function">
    <text evidence="4">Involved in production of the polyketide antibiotic thailandamide.</text>
</comment>
<dbReference type="GO" id="GO:0004312">
    <property type="term" value="F:fatty acid synthase activity"/>
    <property type="evidence" value="ECO:0007669"/>
    <property type="project" value="TreeGrafter"/>
</dbReference>
<dbReference type="InterPro" id="IPR018201">
    <property type="entry name" value="Ketoacyl_synth_AS"/>
</dbReference>
<proteinExistence type="predicted"/>
<dbReference type="SUPFAM" id="SSF47336">
    <property type="entry name" value="ACP-like"/>
    <property type="match status" value="2"/>
</dbReference>
<dbReference type="SUPFAM" id="SSF51735">
    <property type="entry name" value="NAD(P)-binding Rossmann-fold domains"/>
    <property type="match status" value="3"/>
</dbReference>
<evidence type="ECO:0000256" key="4">
    <source>
        <dbReference type="ARBA" id="ARBA00054155"/>
    </source>
</evidence>
<dbReference type="InterPro" id="IPR014043">
    <property type="entry name" value="Acyl_transferase_dom"/>
</dbReference>
<feature type="region of interest" description="C-terminal hotdog fold" evidence="5">
    <location>
        <begin position="2195"/>
        <end position="2348"/>
    </location>
</feature>
<feature type="domain" description="Carrier" evidence="7">
    <location>
        <begin position="1070"/>
        <end position="1145"/>
    </location>
</feature>
<evidence type="ECO:0000256" key="3">
    <source>
        <dbReference type="ARBA" id="ARBA00022679"/>
    </source>
</evidence>
<dbReference type="InterPro" id="IPR036736">
    <property type="entry name" value="ACP-like_sf"/>
</dbReference>
<feature type="region of interest" description="Disordered" evidence="6">
    <location>
        <begin position="2904"/>
        <end position="2931"/>
    </location>
</feature>
<dbReference type="InterPro" id="IPR016039">
    <property type="entry name" value="Thiolase-like"/>
</dbReference>
<dbReference type="GO" id="GO:0071770">
    <property type="term" value="P:DIM/DIP cell wall layer assembly"/>
    <property type="evidence" value="ECO:0007669"/>
    <property type="project" value="TreeGrafter"/>
</dbReference>
<dbReference type="SMART" id="SM00827">
    <property type="entry name" value="PKS_AT"/>
    <property type="match status" value="1"/>
</dbReference>
<dbReference type="InterPro" id="IPR050091">
    <property type="entry name" value="PKS_NRPS_Biosynth_Enz"/>
</dbReference>
<dbReference type="InterPro" id="IPR013968">
    <property type="entry name" value="PKS_KR"/>
</dbReference>
<dbReference type="Pfam" id="PF16197">
    <property type="entry name" value="KAsynt_C_assoc"/>
    <property type="match status" value="2"/>
</dbReference>
<dbReference type="InterPro" id="IPR057326">
    <property type="entry name" value="KR_dom"/>
</dbReference>
<dbReference type="Pfam" id="PF21089">
    <property type="entry name" value="PKS_DH_N"/>
    <property type="match status" value="1"/>
</dbReference>
<dbReference type="SMART" id="SM00826">
    <property type="entry name" value="PKS_DH"/>
    <property type="match status" value="1"/>
</dbReference>
<evidence type="ECO:0000256" key="6">
    <source>
        <dbReference type="SAM" id="MobiDB-lite"/>
    </source>
</evidence>
<feature type="domain" description="Carrier" evidence="7">
    <location>
        <begin position="2818"/>
        <end position="2898"/>
    </location>
</feature>
<feature type="active site" description="Proton acceptor; for dehydratase activity" evidence="5">
    <location>
        <position position="2092"/>
    </location>
</feature>
<reference evidence="10 11" key="1">
    <citation type="submission" date="2019-06" db="EMBL/GenBank/DDBJ databases">
        <title>Paenimaribius caenipelagi gen. nov., sp. nov., isolated from a tidal flat.</title>
        <authorList>
            <person name="Yoon J.-H."/>
        </authorList>
    </citation>
    <scope>NUCLEOTIDE SEQUENCE [LARGE SCALE GENOMIC DNA]</scope>
    <source>
        <strain evidence="10 11">JBTF-M29</strain>
    </source>
</reference>
<dbReference type="PROSITE" id="PS52019">
    <property type="entry name" value="PKS_MFAS_DH"/>
    <property type="match status" value="1"/>
</dbReference>
<feature type="active site" description="Proton donor; for dehydratase activity" evidence="5">
    <location>
        <position position="2255"/>
    </location>
</feature>
<comment type="caution">
    <text evidence="10">The sequence shown here is derived from an EMBL/GenBank/DDBJ whole genome shotgun (WGS) entry which is preliminary data.</text>
</comment>
<feature type="compositionally biased region" description="Low complexity" evidence="6">
    <location>
        <begin position="2922"/>
        <end position="2931"/>
    </location>
</feature>
<keyword evidence="11" id="KW-1185">Reference proteome</keyword>
<dbReference type="InterPro" id="IPR009081">
    <property type="entry name" value="PP-bd_ACP"/>
</dbReference>
<dbReference type="SUPFAM" id="SSF52151">
    <property type="entry name" value="FabD/lysophospholipase-like"/>
    <property type="match status" value="1"/>
</dbReference>
<dbReference type="InterPro" id="IPR020806">
    <property type="entry name" value="PKS_PP-bd"/>
</dbReference>
<name>A0A547PUI9_9RHOB</name>
<dbReference type="Gene3D" id="1.10.1200.10">
    <property type="entry name" value="ACP-like"/>
    <property type="match status" value="2"/>
</dbReference>
<dbReference type="GO" id="GO:0005737">
    <property type="term" value="C:cytoplasm"/>
    <property type="evidence" value="ECO:0007669"/>
    <property type="project" value="TreeGrafter"/>
</dbReference>
<dbReference type="Proteomes" id="UP000318590">
    <property type="component" value="Unassembled WGS sequence"/>
</dbReference>
<dbReference type="GO" id="GO:0006633">
    <property type="term" value="P:fatty acid biosynthetic process"/>
    <property type="evidence" value="ECO:0007669"/>
    <property type="project" value="InterPro"/>
</dbReference>
<dbReference type="SUPFAM" id="SSF55048">
    <property type="entry name" value="Probable ACP-binding domain of malonyl-CoA ACP transacylase"/>
    <property type="match status" value="1"/>
</dbReference>
<dbReference type="InterPro" id="IPR049900">
    <property type="entry name" value="PKS_mFAS_DH"/>
</dbReference>
<keyword evidence="3" id="KW-0808">Transferase</keyword>
<dbReference type="PANTHER" id="PTHR43775:SF51">
    <property type="entry name" value="INACTIVE PHENOLPHTHIOCEROL SYNTHESIS POLYKETIDE SYNTHASE TYPE I PKS1-RELATED"/>
    <property type="match status" value="1"/>
</dbReference>
<dbReference type="Pfam" id="PF14765">
    <property type="entry name" value="PS-DH"/>
    <property type="match status" value="1"/>
</dbReference>
<dbReference type="InterPro" id="IPR016036">
    <property type="entry name" value="Malonyl_transacylase_ACP-bd"/>
</dbReference>
<accession>A0A547PUI9</accession>
<evidence type="ECO:0000256" key="2">
    <source>
        <dbReference type="ARBA" id="ARBA00022553"/>
    </source>
</evidence>
<dbReference type="GO" id="GO:0004315">
    <property type="term" value="F:3-oxoacyl-[acyl-carrier-protein] synthase activity"/>
    <property type="evidence" value="ECO:0007669"/>
    <property type="project" value="InterPro"/>
</dbReference>